<feature type="non-terminal residue" evidence="2">
    <location>
        <position position="1"/>
    </location>
</feature>
<dbReference type="AlphaFoldDB" id="A0A225VFF5"/>
<feature type="region of interest" description="Disordered" evidence="1">
    <location>
        <begin position="103"/>
        <end position="138"/>
    </location>
</feature>
<proteinExistence type="predicted"/>
<comment type="caution">
    <text evidence="2">The sequence shown here is derived from an EMBL/GenBank/DDBJ whole genome shotgun (WGS) entry which is preliminary data.</text>
</comment>
<protein>
    <submittedName>
        <fullName evidence="2">Uncharacterized protein</fullName>
    </submittedName>
</protein>
<reference evidence="3" key="1">
    <citation type="submission" date="2017-03" db="EMBL/GenBank/DDBJ databases">
        <title>Phytopthora megakarya and P. palmivora, two closely related causual agents of cacao black pod achieved similar genome size and gene model numbers by different mechanisms.</title>
        <authorList>
            <person name="Ali S."/>
            <person name="Shao J."/>
            <person name="Larry D.J."/>
            <person name="Kronmiller B."/>
            <person name="Shen D."/>
            <person name="Strem M.D."/>
            <person name="Melnick R.L."/>
            <person name="Guiltinan M.J."/>
            <person name="Tyler B.M."/>
            <person name="Meinhardt L.W."/>
            <person name="Bailey B.A."/>
        </authorList>
    </citation>
    <scope>NUCLEOTIDE SEQUENCE [LARGE SCALE GENOMIC DNA]</scope>
    <source>
        <strain evidence="3">zdho120</strain>
    </source>
</reference>
<evidence type="ECO:0000313" key="2">
    <source>
        <dbReference type="EMBL" id="OWZ03854.1"/>
    </source>
</evidence>
<organism evidence="2 3">
    <name type="scientific">Phytophthora megakarya</name>
    <dbReference type="NCBI Taxonomy" id="4795"/>
    <lineage>
        <taxon>Eukaryota</taxon>
        <taxon>Sar</taxon>
        <taxon>Stramenopiles</taxon>
        <taxon>Oomycota</taxon>
        <taxon>Peronosporomycetes</taxon>
        <taxon>Peronosporales</taxon>
        <taxon>Peronosporaceae</taxon>
        <taxon>Phytophthora</taxon>
    </lineage>
</organism>
<name>A0A225VFF5_9STRA</name>
<accession>A0A225VFF5</accession>
<evidence type="ECO:0000256" key="1">
    <source>
        <dbReference type="SAM" id="MobiDB-lite"/>
    </source>
</evidence>
<dbReference type="EMBL" id="NBNE01005286">
    <property type="protein sequence ID" value="OWZ03854.1"/>
    <property type="molecule type" value="Genomic_DNA"/>
</dbReference>
<keyword evidence="3" id="KW-1185">Reference proteome</keyword>
<gene>
    <name evidence="2" type="ORF">PHMEG_00024346</name>
</gene>
<dbReference type="Proteomes" id="UP000198211">
    <property type="component" value="Unassembled WGS sequence"/>
</dbReference>
<sequence>DLFRKLDNQQKSIDALPDTLEKCMEKVLEEKGVAAGNITRELLRLEIRSMLQDVGLQRAQSIAPAPEDSLSEWLMLMRHIIRKRRVAQIKLTTVLRLVREAESRRTRNLPFTPRKRQKPANERCASNTTERPTAQTSE</sequence>
<evidence type="ECO:0000313" key="3">
    <source>
        <dbReference type="Proteomes" id="UP000198211"/>
    </source>
</evidence>
<feature type="compositionally biased region" description="Polar residues" evidence="1">
    <location>
        <begin position="124"/>
        <end position="138"/>
    </location>
</feature>